<comment type="caution">
    <text evidence="3">The sequence shown here is derived from an EMBL/GenBank/DDBJ whole genome shotgun (WGS) entry which is preliminary data.</text>
</comment>
<name>A0ABU0YQ67_9PROT</name>
<keyword evidence="2" id="KW-0812">Transmembrane</keyword>
<keyword evidence="2" id="KW-1133">Transmembrane helix</keyword>
<proteinExistence type="predicted"/>
<accession>A0ABU0YQ67</accession>
<dbReference type="EMBL" id="JAUYVI010000006">
    <property type="protein sequence ID" value="MDQ7249869.1"/>
    <property type="molecule type" value="Genomic_DNA"/>
</dbReference>
<feature type="transmembrane region" description="Helical" evidence="2">
    <location>
        <begin position="141"/>
        <end position="162"/>
    </location>
</feature>
<evidence type="ECO:0000313" key="3">
    <source>
        <dbReference type="EMBL" id="MDQ7249869.1"/>
    </source>
</evidence>
<feature type="transmembrane region" description="Helical" evidence="2">
    <location>
        <begin position="80"/>
        <end position="105"/>
    </location>
</feature>
<evidence type="ECO:0000313" key="4">
    <source>
        <dbReference type="Proteomes" id="UP001230156"/>
    </source>
</evidence>
<reference evidence="4" key="1">
    <citation type="submission" date="2023-08" db="EMBL/GenBank/DDBJ databases">
        <title>Rhodospirillaceae gen. nov., a novel taxon isolated from the Yangtze River Yuezi River estuary sludge.</title>
        <authorList>
            <person name="Ruan L."/>
        </authorList>
    </citation>
    <scope>NUCLEOTIDE SEQUENCE [LARGE SCALE GENOMIC DNA]</scope>
    <source>
        <strain evidence="4">R-7</strain>
    </source>
</reference>
<dbReference type="Proteomes" id="UP001230156">
    <property type="component" value="Unassembled WGS sequence"/>
</dbReference>
<evidence type="ECO:0000256" key="1">
    <source>
        <dbReference type="SAM" id="MobiDB-lite"/>
    </source>
</evidence>
<keyword evidence="2" id="KW-0472">Membrane</keyword>
<feature type="transmembrane region" description="Helical" evidence="2">
    <location>
        <begin position="54"/>
        <end position="74"/>
    </location>
</feature>
<dbReference type="RefSeq" id="WP_379958370.1">
    <property type="nucleotide sequence ID" value="NZ_JAUYVI010000006.1"/>
</dbReference>
<protein>
    <recommendedName>
        <fullName evidence="5">DUF202 domain-containing protein</fullName>
    </recommendedName>
</protein>
<feature type="compositionally biased region" description="Basic and acidic residues" evidence="1">
    <location>
        <begin position="1"/>
        <end position="11"/>
    </location>
</feature>
<evidence type="ECO:0000256" key="2">
    <source>
        <dbReference type="SAM" id="Phobius"/>
    </source>
</evidence>
<evidence type="ECO:0008006" key="5">
    <source>
        <dbReference type="Google" id="ProtNLM"/>
    </source>
</evidence>
<sequence>MAKPATEKQPEAEEGGEAEEALAPSELDERTHAEMLMLYHEAVKTSRFGKAQQWRSMAIGVVSILGLGVLGAHLPGDAFLFRLVQFLAVVIGLAAVYLIVFYQFWQNTEREKLVRIMARFSNLARSIRGMSSGREASIRRFVVLGFMILVILGSVALMLAYLQQLPG</sequence>
<feature type="region of interest" description="Disordered" evidence="1">
    <location>
        <begin position="1"/>
        <end position="24"/>
    </location>
</feature>
<gene>
    <name evidence="3" type="ORF">Q8A70_19425</name>
</gene>
<keyword evidence="4" id="KW-1185">Reference proteome</keyword>
<organism evidence="3 4">
    <name type="scientific">Dongia sedimenti</name>
    <dbReference type="NCBI Taxonomy" id="3064282"/>
    <lineage>
        <taxon>Bacteria</taxon>
        <taxon>Pseudomonadati</taxon>
        <taxon>Pseudomonadota</taxon>
        <taxon>Alphaproteobacteria</taxon>
        <taxon>Rhodospirillales</taxon>
        <taxon>Dongiaceae</taxon>
        <taxon>Dongia</taxon>
    </lineage>
</organism>